<dbReference type="InterPro" id="IPR047767">
    <property type="entry name" value="PSP1-like"/>
</dbReference>
<feature type="region of interest" description="Disordered" evidence="1">
    <location>
        <begin position="229"/>
        <end position="276"/>
    </location>
</feature>
<name>Q3MPP4_CANAX</name>
<evidence type="ECO:0000256" key="1">
    <source>
        <dbReference type="SAM" id="MobiDB-lite"/>
    </source>
</evidence>
<dbReference type="VEuPathDB" id="FungiDB:CAWG_05446"/>
<dbReference type="PANTHER" id="PTHR43830:SF3">
    <property type="entry name" value="PROTEIN PSP1"/>
    <property type="match status" value="1"/>
</dbReference>
<proteinExistence type="predicted"/>
<dbReference type="PhylomeDB" id="Q3MPP4"/>
<dbReference type="AlphaFoldDB" id="Q3MPP4"/>
<dbReference type="VEuPathDB" id="FungiDB:C7_00880C_A"/>
<feature type="region of interest" description="Disordered" evidence="1">
    <location>
        <begin position="1"/>
        <end position="67"/>
    </location>
</feature>
<feature type="compositionally biased region" description="Low complexity" evidence="1">
    <location>
        <begin position="55"/>
        <end position="67"/>
    </location>
</feature>
<feature type="compositionally biased region" description="Low complexity" evidence="1">
    <location>
        <begin position="470"/>
        <end position="502"/>
    </location>
</feature>
<accession>Q3MPP4</accession>
<protein>
    <submittedName>
        <fullName evidence="3">Uncharacterized protein CaJ7.0105</fullName>
    </submittedName>
</protein>
<evidence type="ECO:0000259" key="2">
    <source>
        <dbReference type="PROSITE" id="PS51411"/>
    </source>
</evidence>
<dbReference type="Pfam" id="PF04468">
    <property type="entry name" value="PSP1"/>
    <property type="match status" value="1"/>
</dbReference>
<feature type="compositionally biased region" description="Low complexity" evidence="1">
    <location>
        <begin position="128"/>
        <end position="181"/>
    </location>
</feature>
<dbReference type="PANTHER" id="PTHR43830">
    <property type="entry name" value="PROTEIN PSP1"/>
    <property type="match status" value="1"/>
</dbReference>
<reference evidence="3" key="1">
    <citation type="journal article" date="2005" name="Genetics">
        <title>Sequence finishing and gene mapping for Candida albicans chromosome 7 and syntenic analysis against the Saccharomyces cerevisiae genome.</title>
        <authorList>
            <person name="Chibana H."/>
            <person name="Oka N."/>
            <person name="Nakayama H."/>
            <person name="Aoyama T."/>
            <person name="Magee B.B."/>
            <person name="Magee P.T."/>
            <person name="Mikami Y."/>
        </authorList>
    </citation>
    <scope>NUCLEOTIDE SEQUENCE</scope>
</reference>
<evidence type="ECO:0000313" key="3">
    <source>
        <dbReference type="EMBL" id="BAE44616.1"/>
    </source>
</evidence>
<feature type="region of interest" description="Disordered" evidence="1">
    <location>
        <begin position="470"/>
        <end position="523"/>
    </location>
</feature>
<dbReference type="GO" id="GO:0005737">
    <property type="term" value="C:cytoplasm"/>
    <property type="evidence" value="ECO:0007669"/>
    <property type="project" value="TreeGrafter"/>
</dbReference>
<dbReference type="EMBL" id="AP006852">
    <property type="protein sequence ID" value="BAE44616.1"/>
    <property type="molecule type" value="Genomic_DNA"/>
</dbReference>
<organism evidence="3">
    <name type="scientific">Candida albicans</name>
    <name type="common">Yeast</name>
    <dbReference type="NCBI Taxonomy" id="5476"/>
    <lineage>
        <taxon>Eukaryota</taxon>
        <taxon>Fungi</taxon>
        <taxon>Dikarya</taxon>
        <taxon>Ascomycota</taxon>
        <taxon>Saccharomycotina</taxon>
        <taxon>Pichiomycetes</taxon>
        <taxon>Debaryomycetaceae</taxon>
        <taxon>Candida/Lodderomyces clade</taxon>
        <taxon>Candida</taxon>
    </lineage>
</organism>
<sequence>MMTFDNYNTTKDNSSSNNNTTDHGNNGHNSHFYRQCSQEGGNNQQSQRQPPPPSSQQDIHLQQQQQSSQYPFMQNLNTRVSPTLPFQQSIGNLNGAPSSLTTATTMNTSPIWNSPFNSQQQPPPPPQQQQQQYSQISPQQYQFSNRRNSSIDSSNIWSTNPTSSSLGGNTSGISTSIGGNNMWSSSNLFSTQQPQTVSQQQSSNIFGAPPLSAPDNYISTSSSFGHNRSSSISSVFTSSPPPAATAAAAPQQQQVQPAQSTQPPSSQQQPLLQSTSDISPTQIFDTYAKRDSFSDTTTTSTASSNTMTTMISDKTTLQMVDDYFENDCHERVKVTMKLLNERFFNEEKFLSDAYQLPKFPIENSLRNYQLILVGFKAGRIDVFYLPTTNNTNSSSSTTPISQQSNNDLMNLKVGDLVIVEADRGRDLGKVFKMNISIDEARLLKLLQFQEQQAALKEHVDNILDDISVKSLSDQQQQQQQQQQSRSSHQGTQQMSFSSNTTGGNSGSGSIPPPPQPPPTLHFPKSIISLAQPNEIIQILNKKQDEEKACRLCLAKIANATSGSLLGGPTSPAIQDLLQMKLIDAEYQFDRKKLIFYYSTSKKN</sequence>
<feature type="compositionally biased region" description="Pro residues" evidence="1">
    <location>
        <begin position="510"/>
        <end position="520"/>
    </location>
</feature>
<feature type="compositionally biased region" description="Low complexity" evidence="1">
    <location>
        <begin position="1"/>
        <end position="30"/>
    </location>
</feature>
<feature type="compositionally biased region" description="Low complexity" evidence="1">
    <location>
        <begin position="190"/>
        <end position="203"/>
    </location>
</feature>
<dbReference type="InterPro" id="IPR007557">
    <property type="entry name" value="PSP1_C"/>
</dbReference>
<feature type="compositionally biased region" description="Polar residues" evidence="1">
    <location>
        <begin position="87"/>
        <end position="112"/>
    </location>
</feature>
<feature type="region of interest" description="Disordered" evidence="1">
    <location>
        <begin position="87"/>
        <end position="211"/>
    </location>
</feature>
<dbReference type="PROSITE" id="PS51411">
    <property type="entry name" value="PSP1_C"/>
    <property type="match status" value="1"/>
</dbReference>
<gene>
    <name evidence="3" type="primary">CaJ7.0105</name>
    <name evidence="3" type="ORF">CaO19.7027</name>
</gene>
<feature type="domain" description="PSP1 C-terminal" evidence="2">
    <location>
        <begin position="524"/>
        <end position="603"/>
    </location>
</feature>